<sequence length="704" mass="77555">MDYYRQVLFSECDMDDIDEAEMPYSLKMRMNVSLNQLSSKLVTSKGACVNGRPFARLSGQELDSLNTPSTCHCSHLRWCGGQIASLGELGFSIGGVISGFSHVEIMPDDATGRRVFSRVSLFPRPCIPSVIHPHLASPTCKAASVGHIERDILGVMLAACSSLLPATWLQTFPPLNTRKFPSRRCRRLAGEGRVYPHGSTFQSAATPGRKNSPILPHYRPPTGASHHAGSQRPRISLSYSSFPIFFFHLAGCTPTHRWFLKWRNQSPHSVPLATEASVSPVSISLLAQDRSGNNILPFPAWSEKTLITGVSSSVLLTANERRPACSLTSAFDHSQTRDEQALTNQISSKEDPQDTGHRLLLYSSDHRYPSCATPPPSWKRGLKEVVDFQYSPGACSETTLKSGHRTVPAFSSRVRGIRSIGGTQRCVERKCVKQPPTRSSSIVRHVPYIWALPLCKPEHLPAAVRGEQSTTPPLSLERRMTKAISPMAMLCYILWRAPGGHTQVKVPQGIDSFASLLFNQQAWLTHCRQAINDPSTYLPPPTLTRLQRELVLFQNQSQSDTKMRTGTSIVVRKGAPTLVEHLKIHLKLKRVASLYLEILIALSISSRTQLEGHLAAQPTTTREAAGIVERRMEGARVCEAELVASSSHQTALARARSTERLSSLTSVEVDELCSEASLVQPKHTPTNHIAVARKCAEGVEVAKR</sequence>
<evidence type="ECO:0000313" key="3">
    <source>
        <dbReference type="Proteomes" id="UP001159363"/>
    </source>
</evidence>
<dbReference type="EMBL" id="JARBHB010000016">
    <property type="protein sequence ID" value="KAJ8866207.1"/>
    <property type="molecule type" value="Genomic_DNA"/>
</dbReference>
<keyword evidence="3" id="KW-1185">Reference proteome</keyword>
<dbReference type="Proteomes" id="UP001159363">
    <property type="component" value="Chromosome 15"/>
</dbReference>
<name>A0ABQ9G2B4_9NEOP</name>
<protein>
    <submittedName>
        <fullName evidence="2">Uncharacterized protein</fullName>
    </submittedName>
</protein>
<comment type="caution">
    <text evidence="2">The sequence shown here is derived from an EMBL/GenBank/DDBJ whole genome shotgun (WGS) entry which is preliminary data.</text>
</comment>
<evidence type="ECO:0000256" key="1">
    <source>
        <dbReference type="SAM" id="MobiDB-lite"/>
    </source>
</evidence>
<accession>A0ABQ9G2B4</accession>
<evidence type="ECO:0000313" key="2">
    <source>
        <dbReference type="EMBL" id="KAJ8866207.1"/>
    </source>
</evidence>
<organism evidence="2 3">
    <name type="scientific">Dryococelus australis</name>
    <dbReference type="NCBI Taxonomy" id="614101"/>
    <lineage>
        <taxon>Eukaryota</taxon>
        <taxon>Metazoa</taxon>
        <taxon>Ecdysozoa</taxon>
        <taxon>Arthropoda</taxon>
        <taxon>Hexapoda</taxon>
        <taxon>Insecta</taxon>
        <taxon>Pterygota</taxon>
        <taxon>Neoptera</taxon>
        <taxon>Polyneoptera</taxon>
        <taxon>Phasmatodea</taxon>
        <taxon>Verophasmatodea</taxon>
        <taxon>Anareolatae</taxon>
        <taxon>Phasmatidae</taxon>
        <taxon>Eurycanthinae</taxon>
        <taxon>Dryococelus</taxon>
    </lineage>
</organism>
<reference evidence="2 3" key="1">
    <citation type="submission" date="2023-02" db="EMBL/GenBank/DDBJ databases">
        <title>LHISI_Scaffold_Assembly.</title>
        <authorList>
            <person name="Stuart O.P."/>
            <person name="Cleave R."/>
            <person name="Magrath M.J.L."/>
            <person name="Mikheyev A.S."/>
        </authorList>
    </citation>
    <scope>NUCLEOTIDE SEQUENCE [LARGE SCALE GENOMIC DNA]</scope>
    <source>
        <strain evidence="2">Daus_M_001</strain>
        <tissue evidence="2">Leg muscle</tissue>
    </source>
</reference>
<feature type="region of interest" description="Disordered" evidence="1">
    <location>
        <begin position="199"/>
        <end position="230"/>
    </location>
</feature>
<gene>
    <name evidence="2" type="ORF">PR048_032050</name>
</gene>
<proteinExistence type="predicted"/>